<dbReference type="HOGENOM" id="CLU_160072_2_0_0"/>
<keyword evidence="1" id="KW-1003">Cell membrane</keyword>
<dbReference type="EMBL" id="CP002347">
    <property type="protein sequence ID" value="ADR18335.1"/>
    <property type="molecule type" value="Genomic_DNA"/>
</dbReference>
<evidence type="ECO:0000259" key="6">
    <source>
        <dbReference type="Pfam" id="PF06305"/>
    </source>
</evidence>
<dbReference type="Proteomes" id="UP000007039">
    <property type="component" value="Chromosome"/>
</dbReference>
<protein>
    <recommendedName>
        <fullName evidence="6">Lipopolysaccharide assembly protein A domain-containing protein</fullName>
    </recommendedName>
</protein>
<proteinExistence type="predicted"/>
<evidence type="ECO:0000256" key="5">
    <source>
        <dbReference type="SAM" id="Phobius"/>
    </source>
</evidence>
<name>E4TEK9_CALNY</name>
<keyword evidence="2 5" id="KW-0812">Transmembrane</keyword>
<evidence type="ECO:0000256" key="3">
    <source>
        <dbReference type="ARBA" id="ARBA00022989"/>
    </source>
</evidence>
<dbReference type="Pfam" id="PF06305">
    <property type="entry name" value="LapA_dom"/>
    <property type="match status" value="1"/>
</dbReference>
<evidence type="ECO:0000313" key="8">
    <source>
        <dbReference type="Proteomes" id="UP000007039"/>
    </source>
</evidence>
<dbReference type="OrthoDB" id="9814530at2"/>
<keyword evidence="3 5" id="KW-1133">Transmembrane helix</keyword>
<dbReference type="InterPro" id="IPR010445">
    <property type="entry name" value="LapA_dom"/>
</dbReference>
<reference evidence="7 8" key="2">
    <citation type="journal article" date="2011" name="Stand. Genomic Sci.">
        <title>Complete genome sequence of Calditerrivibrio nitroreducens type strain (Yu37-1).</title>
        <authorList>
            <person name="Pitluck S."/>
            <person name="Sikorski J."/>
            <person name="Zeytun A."/>
            <person name="Lapidus A."/>
            <person name="Nolan M."/>
            <person name="Lucas S."/>
            <person name="Hammon N."/>
            <person name="Deshpande S."/>
            <person name="Cheng J.F."/>
            <person name="Tapia R."/>
            <person name="Han C."/>
            <person name="Goodwin L."/>
            <person name="Liolios K."/>
            <person name="Pagani I."/>
            <person name="Ivanova N."/>
            <person name="Mavromatis K."/>
            <person name="Pati A."/>
            <person name="Chen A."/>
            <person name="Palaniappan K."/>
            <person name="Hauser L."/>
            <person name="Chang Y.J."/>
            <person name="Jeffries C.D."/>
            <person name="Detter J.C."/>
            <person name="Brambilla E."/>
            <person name="Djao O.D."/>
            <person name="Rohde M."/>
            <person name="Spring S."/>
            <person name="Goker M."/>
            <person name="Woyke T."/>
            <person name="Bristow J."/>
            <person name="Eisen J.A."/>
            <person name="Markowitz V."/>
            <person name="Hugenholtz P."/>
            <person name="Kyrpides N.C."/>
            <person name="Klenk H.P."/>
            <person name="Land M."/>
        </authorList>
    </citation>
    <scope>NUCLEOTIDE SEQUENCE [LARGE SCALE GENOMIC DNA]</scope>
    <source>
        <strain evidence="8">DSM 19672 / NBRC 101217 / Yu37-1</strain>
    </source>
</reference>
<dbReference type="RefSeq" id="WP_013450551.1">
    <property type="nucleotide sequence ID" value="NC_014758.1"/>
</dbReference>
<gene>
    <name evidence="7" type="ordered locus">Calni_0422</name>
</gene>
<accession>E4TEK9</accession>
<evidence type="ECO:0000256" key="4">
    <source>
        <dbReference type="ARBA" id="ARBA00023136"/>
    </source>
</evidence>
<dbReference type="AlphaFoldDB" id="E4TEK9"/>
<evidence type="ECO:0000313" key="7">
    <source>
        <dbReference type="EMBL" id="ADR18335.1"/>
    </source>
</evidence>
<feature type="transmembrane region" description="Helical" evidence="5">
    <location>
        <begin position="7"/>
        <end position="28"/>
    </location>
</feature>
<reference key="1">
    <citation type="submission" date="2010-11" db="EMBL/GenBank/DDBJ databases">
        <title>The complete genome of chromosome of Calditerrivibrio nitroreducens DSM 19672.</title>
        <authorList>
            <consortium name="US DOE Joint Genome Institute (JGI-PGF)"/>
            <person name="Lucas S."/>
            <person name="Copeland A."/>
            <person name="Lapidus A."/>
            <person name="Bruce D."/>
            <person name="Goodwin L."/>
            <person name="Pitluck S."/>
            <person name="Kyrpides N."/>
            <person name="Mavromatis K."/>
            <person name="Ivanova N."/>
            <person name="Mikhailova N."/>
            <person name="Zeytun A."/>
            <person name="Brettin T."/>
            <person name="Detter J.C."/>
            <person name="Tapia R."/>
            <person name="Han C."/>
            <person name="Land M."/>
            <person name="Hauser L."/>
            <person name="Markowitz V."/>
            <person name="Cheng J.-F."/>
            <person name="Hugenholtz P."/>
            <person name="Woyke T."/>
            <person name="Wu D."/>
            <person name="Spring S."/>
            <person name="Schroeder M."/>
            <person name="Brambilla E."/>
            <person name="Klenk H.-P."/>
            <person name="Eisen J.A."/>
        </authorList>
    </citation>
    <scope>NUCLEOTIDE SEQUENCE [LARGE SCALE GENOMIC DNA]</scope>
    <source>
        <strain>DSM 19672</strain>
    </source>
</reference>
<keyword evidence="4 5" id="KW-0472">Membrane</keyword>
<feature type="transmembrane region" description="Helical" evidence="5">
    <location>
        <begin position="40"/>
        <end position="60"/>
    </location>
</feature>
<keyword evidence="8" id="KW-1185">Reference proteome</keyword>
<dbReference type="KEGG" id="cni:Calni_0422"/>
<evidence type="ECO:0000256" key="1">
    <source>
        <dbReference type="ARBA" id="ARBA00022475"/>
    </source>
</evidence>
<dbReference type="eggNOG" id="COG5416">
    <property type="taxonomic scope" value="Bacteria"/>
</dbReference>
<feature type="domain" description="Lipopolysaccharide assembly protein A" evidence="6">
    <location>
        <begin position="23"/>
        <end position="87"/>
    </location>
</feature>
<sequence length="99" mass="11634" precursor="true">MKVIVNILKLIIILVIIIFSAMNIQNVQIHYMIGQPPMQIPLFIVIIISFLLGVFVYWLFSLKNSFKKFIEIRNLRSELNKTKNELNRIKSSPFNKDVK</sequence>
<evidence type="ECO:0000256" key="2">
    <source>
        <dbReference type="ARBA" id="ARBA00022692"/>
    </source>
</evidence>
<organism evidence="7 8">
    <name type="scientific">Calditerrivibrio nitroreducens (strain DSM 19672 / NBRC 101217 / Yu37-1)</name>
    <dbReference type="NCBI Taxonomy" id="768670"/>
    <lineage>
        <taxon>Bacteria</taxon>
        <taxon>Pseudomonadati</taxon>
        <taxon>Deferribacterota</taxon>
        <taxon>Deferribacteres</taxon>
        <taxon>Deferribacterales</taxon>
        <taxon>Calditerrivibrionaceae</taxon>
    </lineage>
</organism>
<dbReference type="STRING" id="768670.Calni_0422"/>
<dbReference type="GO" id="GO:0005886">
    <property type="term" value="C:plasma membrane"/>
    <property type="evidence" value="ECO:0007669"/>
    <property type="project" value="InterPro"/>
</dbReference>